<accession>A0ABD1Y4I6</accession>
<dbReference type="Proteomes" id="UP001605036">
    <property type="component" value="Unassembled WGS sequence"/>
</dbReference>
<name>A0ABD1Y4I6_9MARC</name>
<reference evidence="1 2" key="1">
    <citation type="submission" date="2024-09" db="EMBL/GenBank/DDBJ databases">
        <title>Chromosome-scale assembly of Riccia fluitans.</title>
        <authorList>
            <person name="Paukszto L."/>
            <person name="Sawicki J."/>
            <person name="Karawczyk K."/>
            <person name="Piernik-Szablinska J."/>
            <person name="Szczecinska M."/>
            <person name="Mazdziarz M."/>
        </authorList>
    </citation>
    <scope>NUCLEOTIDE SEQUENCE [LARGE SCALE GENOMIC DNA]</scope>
    <source>
        <strain evidence="1">Rf_01</strain>
        <tissue evidence="1">Aerial parts of the thallus</tissue>
    </source>
</reference>
<evidence type="ECO:0000313" key="1">
    <source>
        <dbReference type="EMBL" id="KAL2621673.1"/>
    </source>
</evidence>
<gene>
    <name evidence="1" type="ORF">R1flu_001878</name>
</gene>
<sequence>MLKLRSFVTRAACNITRLGKLSVSLGCTPLHRRLLPLTNLRCAGEFTGSFSDSVRGWNSVSSSVTSARRASAELVSSRSDPLDLNNVTVLSSEQFSKWEQRSKHREGVTQDFYSVPRRRPGRQDKLTPREMHLLQDQSKLLMKIFRRFGAIKRTISRRHGCTINQLQDSRQLNYHHDQVNWRKSANDSWERSSAPVPSAADVNAYVRQLRTVAMFSRRVRRTTGEI</sequence>
<dbReference type="AlphaFoldDB" id="A0ABD1Y4I6"/>
<keyword evidence="2" id="KW-1185">Reference proteome</keyword>
<organism evidence="1 2">
    <name type="scientific">Riccia fluitans</name>
    <dbReference type="NCBI Taxonomy" id="41844"/>
    <lineage>
        <taxon>Eukaryota</taxon>
        <taxon>Viridiplantae</taxon>
        <taxon>Streptophyta</taxon>
        <taxon>Embryophyta</taxon>
        <taxon>Marchantiophyta</taxon>
        <taxon>Marchantiopsida</taxon>
        <taxon>Marchantiidae</taxon>
        <taxon>Marchantiales</taxon>
        <taxon>Ricciaceae</taxon>
        <taxon>Riccia</taxon>
    </lineage>
</organism>
<dbReference type="EMBL" id="JBHFFA010000006">
    <property type="protein sequence ID" value="KAL2621673.1"/>
    <property type="molecule type" value="Genomic_DNA"/>
</dbReference>
<comment type="caution">
    <text evidence="1">The sequence shown here is derived from an EMBL/GenBank/DDBJ whole genome shotgun (WGS) entry which is preliminary data.</text>
</comment>
<proteinExistence type="predicted"/>
<evidence type="ECO:0000313" key="2">
    <source>
        <dbReference type="Proteomes" id="UP001605036"/>
    </source>
</evidence>
<protein>
    <submittedName>
        <fullName evidence="1">Uncharacterized protein</fullName>
    </submittedName>
</protein>